<dbReference type="InterPro" id="IPR014284">
    <property type="entry name" value="RNA_pol_sigma-70_dom"/>
</dbReference>
<dbReference type="Pfam" id="PF04542">
    <property type="entry name" value="Sigma70_r2"/>
    <property type="match status" value="1"/>
</dbReference>
<keyword evidence="4" id="KW-0804">Transcription</keyword>
<evidence type="ECO:0000259" key="6">
    <source>
        <dbReference type="Pfam" id="PF04542"/>
    </source>
</evidence>
<dbReference type="InterPro" id="IPR036388">
    <property type="entry name" value="WH-like_DNA-bd_sf"/>
</dbReference>
<dbReference type="PANTHER" id="PTHR43133:SF46">
    <property type="entry name" value="RNA POLYMERASE SIGMA-70 FACTOR ECF SUBFAMILY"/>
    <property type="match status" value="1"/>
</dbReference>
<dbReference type="InterPro" id="IPR013324">
    <property type="entry name" value="RNA_pol_sigma_r3/r4-like"/>
</dbReference>
<name>A0ABY7WD28_9SPHI</name>
<keyword evidence="2" id="KW-0805">Transcription regulation</keyword>
<dbReference type="InterPro" id="IPR013325">
    <property type="entry name" value="RNA_pol_sigma_r2"/>
</dbReference>
<keyword evidence="9" id="KW-1185">Reference proteome</keyword>
<dbReference type="InterPro" id="IPR013249">
    <property type="entry name" value="RNA_pol_sigma70_r4_t2"/>
</dbReference>
<proteinExistence type="inferred from homology"/>
<feature type="domain" description="RNA polymerase sigma factor 70 region 4 type 2" evidence="7">
    <location>
        <begin position="133"/>
        <end position="176"/>
    </location>
</feature>
<dbReference type="InterPro" id="IPR039425">
    <property type="entry name" value="RNA_pol_sigma-70-like"/>
</dbReference>
<evidence type="ECO:0000256" key="5">
    <source>
        <dbReference type="SAM" id="Phobius"/>
    </source>
</evidence>
<protein>
    <submittedName>
        <fullName evidence="8">RNA polymerase sigma-70 factor</fullName>
    </submittedName>
</protein>
<evidence type="ECO:0000256" key="2">
    <source>
        <dbReference type="ARBA" id="ARBA00023015"/>
    </source>
</evidence>
<evidence type="ECO:0000256" key="3">
    <source>
        <dbReference type="ARBA" id="ARBA00023082"/>
    </source>
</evidence>
<evidence type="ECO:0000313" key="8">
    <source>
        <dbReference type="EMBL" id="WDF67561.1"/>
    </source>
</evidence>
<dbReference type="InterPro" id="IPR014327">
    <property type="entry name" value="RNA_pol_sigma70_bacteroid"/>
</dbReference>
<dbReference type="Proteomes" id="UP001221558">
    <property type="component" value="Chromosome"/>
</dbReference>
<sequence>MNNRYTALDDKALVALINKGEHRAFEELFHRHKLVLYRHAYRMIADTELCNDIIQEVFLAVWAKHTQWTVSSTPLAYLYQAVRNKVLDHISHEKVVSRYMHDFVDFNENGICFTEESLLEKELLELIEENKALLPQRTREIFELNKEQQLSYKEIAQKLSISEKTAKKQVHNALRYLRTKLSTLLFFIFFILFSNF</sequence>
<dbReference type="EMBL" id="CP117880">
    <property type="protein sequence ID" value="WDF67561.1"/>
    <property type="molecule type" value="Genomic_DNA"/>
</dbReference>
<reference evidence="8 9" key="1">
    <citation type="submission" date="2023-02" db="EMBL/GenBank/DDBJ databases">
        <title>Genome sequence of Sphingobacterium sp. KACC 22765.</title>
        <authorList>
            <person name="Kim S."/>
            <person name="Heo J."/>
            <person name="Kwon S.-W."/>
        </authorList>
    </citation>
    <scope>NUCLEOTIDE SEQUENCE [LARGE SCALE GENOMIC DNA]</scope>
    <source>
        <strain evidence="8 9">KACC 22765</strain>
    </source>
</reference>
<dbReference type="Gene3D" id="1.10.1740.10">
    <property type="match status" value="1"/>
</dbReference>
<dbReference type="SUPFAM" id="SSF88946">
    <property type="entry name" value="Sigma2 domain of RNA polymerase sigma factors"/>
    <property type="match status" value="1"/>
</dbReference>
<dbReference type="NCBIfam" id="TIGR02937">
    <property type="entry name" value="sigma70-ECF"/>
    <property type="match status" value="1"/>
</dbReference>
<evidence type="ECO:0000313" key="9">
    <source>
        <dbReference type="Proteomes" id="UP001221558"/>
    </source>
</evidence>
<feature type="domain" description="RNA polymerase sigma-70 region 2" evidence="6">
    <location>
        <begin position="28"/>
        <end position="93"/>
    </location>
</feature>
<dbReference type="InterPro" id="IPR007627">
    <property type="entry name" value="RNA_pol_sigma70_r2"/>
</dbReference>
<keyword evidence="3" id="KW-0731">Sigma factor</keyword>
<keyword evidence="5" id="KW-0472">Membrane</keyword>
<accession>A0ABY7WD28</accession>
<dbReference type="Gene3D" id="1.10.10.10">
    <property type="entry name" value="Winged helix-like DNA-binding domain superfamily/Winged helix DNA-binding domain"/>
    <property type="match status" value="1"/>
</dbReference>
<dbReference type="RefSeq" id="WP_274266289.1">
    <property type="nucleotide sequence ID" value="NZ_CP117880.1"/>
</dbReference>
<dbReference type="SUPFAM" id="SSF88659">
    <property type="entry name" value="Sigma3 and sigma4 domains of RNA polymerase sigma factors"/>
    <property type="match status" value="1"/>
</dbReference>
<gene>
    <name evidence="8" type="ORF">PQ465_14775</name>
</gene>
<organism evidence="8 9">
    <name type="scientific">Sphingobacterium oryzagri</name>
    <dbReference type="NCBI Taxonomy" id="3025669"/>
    <lineage>
        <taxon>Bacteria</taxon>
        <taxon>Pseudomonadati</taxon>
        <taxon>Bacteroidota</taxon>
        <taxon>Sphingobacteriia</taxon>
        <taxon>Sphingobacteriales</taxon>
        <taxon>Sphingobacteriaceae</taxon>
        <taxon>Sphingobacterium</taxon>
    </lineage>
</organism>
<dbReference type="PANTHER" id="PTHR43133">
    <property type="entry name" value="RNA POLYMERASE ECF-TYPE SIGMA FACTO"/>
    <property type="match status" value="1"/>
</dbReference>
<feature type="transmembrane region" description="Helical" evidence="5">
    <location>
        <begin position="177"/>
        <end position="194"/>
    </location>
</feature>
<dbReference type="NCBIfam" id="TIGR02985">
    <property type="entry name" value="Sig70_bacteroi1"/>
    <property type="match status" value="1"/>
</dbReference>
<comment type="similarity">
    <text evidence="1">Belongs to the sigma-70 factor family. ECF subfamily.</text>
</comment>
<keyword evidence="5" id="KW-0812">Transmembrane</keyword>
<evidence type="ECO:0000256" key="1">
    <source>
        <dbReference type="ARBA" id="ARBA00010641"/>
    </source>
</evidence>
<keyword evidence="5" id="KW-1133">Transmembrane helix</keyword>
<evidence type="ECO:0000259" key="7">
    <source>
        <dbReference type="Pfam" id="PF08281"/>
    </source>
</evidence>
<evidence type="ECO:0000256" key="4">
    <source>
        <dbReference type="ARBA" id="ARBA00023163"/>
    </source>
</evidence>
<dbReference type="Pfam" id="PF08281">
    <property type="entry name" value="Sigma70_r4_2"/>
    <property type="match status" value="1"/>
</dbReference>